<proteinExistence type="predicted"/>
<sequence length="120" mass="13953">MSEDERKKIQINDKALHMLFCFFGPDIYSKVSSIESAKENFKIEPDETVSKMFDRFSTIVNELKGFRETIPEDKLVRMLLYSLPESCDGKRTAIIEDKNLKTIKLDELVGSFLTHEIMKQ</sequence>
<evidence type="ECO:0000313" key="1">
    <source>
        <dbReference type="EMBL" id="GMI97388.1"/>
    </source>
</evidence>
<dbReference type="Pfam" id="PF14223">
    <property type="entry name" value="Retrotran_gag_2"/>
    <property type="match status" value="1"/>
</dbReference>
<protein>
    <submittedName>
        <fullName evidence="1">Uncharacterized protein</fullName>
    </submittedName>
</protein>
<dbReference type="Proteomes" id="UP001165190">
    <property type="component" value="Unassembled WGS sequence"/>
</dbReference>
<dbReference type="OrthoDB" id="1931687at2759"/>
<comment type="caution">
    <text evidence="1">The sequence shown here is derived from an EMBL/GenBank/DDBJ whole genome shotgun (WGS) entry which is preliminary data.</text>
</comment>
<reference evidence="1" key="1">
    <citation type="submission" date="2023-05" db="EMBL/GenBank/DDBJ databases">
        <title>Genome and transcriptome analyses reveal genes involved in the formation of fine ridges on petal epidermal cells in Hibiscus trionum.</title>
        <authorList>
            <person name="Koshimizu S."/>
            <person name="Masuda S."/>
            <person name="Ishii T."/>
            <person name="Shirasu K."/>
            <person name="Hoshino A."/>
            <person name="Arita M."/>
        </authorList>
    </citation>
    <scope>NUCLEOTIDE SEQUENCE</scope>
    <source>
        <strain evidence="1">Hamamatsu line</strain>
    </source>
</reference>
<keyword evidence="2" id="KW-1185">Reference proteome</keyword>
<accession>A0A9W7INR2</accession>
<organism evidence="1 2">
    <name type="scientific">Hibiscus trionum</name>
    <name type="common">Flower of an hour</name>
    <dbReference type="NCBI Taxonomy" id="183268"/>
    <lineage>
        <taxon>Eukaryota</taxon>
        <taxon>Viridiplantae</taxon>
        <taxon>Streptophyta</taxon>
        <taxon>Embryophyta</taxon>
        <taxon>Tracheophyta</taxon>
        <taxon>Spermatophyta</taxon>
        <taxon>Magnoliopsida</taxon>
        <taxon>eudicotyledons</taxon>
        <taxon>Gunneridae</taxon>
        <taxon>Pentapetalae</taxon>
        <taxon>rosids</taxon>
        <taxon>malvids</taxon>
        <taxon>Malvales</taxon>
        <taxon>Malvaceae</taxon>
        <taxon>Malvoideae</taxon>
        <taxon>Hibiscus</taxon>
    </lineage>
</organism>
<dbReference type="AlphaFoldDB" id="A0A9W7INR2"/>
<evidence type="ECO:0000313" key="2">
    <source>
        <dbReference type="Proteomes" id="UP001165190"/>
    </source>
</evidence>
<gene>
    <name evidence="1" type="ORF">HRI_003408100</name>
</gene>
<dbReference type="EMBL" id="BSYR01000030">
    <property type="protein sequence ID" value="GMI97388.1"/>
    <property type="molecule type" value="Genomic_DNA"/>
</dbReference>
<name>A0A9W7INR2_HIBTR</name>